<gene>
    <name evidence="2" type="ORF">GBAR_LOCUS2411</name>
</gene>
<keyword evidence="3" id="KW-1185">Reference proteome</keyword>
<dbReference type="SUPFAM" id="SSF53213">
    <property type="entry name" value="LigB-like"/>
    <property type="match status" value="1"/>
</dbReference>
<dbReference type="GO" id="GO:0016702">
    <property type="term" value="F:oxidoreductase activity, acting on single donors with incorporation of molecular oxygen, incorporation of two atoms of oxygen"/>
    <property type="evidence" value="ECO:0007669"/>
    <property type="project" value="UniProtKB-ARBA"/>
</dbReference>
<dbReference type="AlphaFoldDB" id="A0AA35QZK3"/>
<feature type="domain" description="Extradiol ring-cleavage dioxygenase class III enzyme subunit B" evidence="1">
    <location>
        <begin position="59"/>
        <end position="305"/>
    </location>
</feature>
<sequence>MAELLGLGCSHGPIILTPPEVWAKGRERVMARVPNYEPPAQLIEELGDDNGLSQDISDHKKVVESFKVLRDRLHDWNPDVLMVIGDDQAENFLQDNLPPFCLYTGAEVDGYPFQRPAARTNLWDAAPETKFTFQCPKDFARGMRNFLIRDGFDMSSSSALKGWDWGLAHAIINPLVYLDPDGKFPLLPLFVNCYGEEAGLDYPPRPTPKRCYELGQGIRRFLDTRDERVAVVASSSWSHSFLAHRFQCMSIDIETDRRYLDMLRKGQGSKLAELTPEELQESGDHEILNWIIALGVLGDVPAEIVDVRESQTQLAYRVAAIWN</sequence>
<proteinExistence type="predicted"/>
<evidence type="ECO:0000313" key="2">
    <source>
        <dbReference type="EMBL" id="CAI7998352.1"/>
    </source>
</evidence>
<accession>A0AA35QZK3</accession>
<dbReference type="GO" id="GO:0008198">
    <property type="term" value="F:ferrous iron binding"/>
    <property type="evidence" value="ECO:0007669"/>
    <property type="project" value="InterPro"/>
</dbReference>
<dbReference type="Pfam" id="PF02900">
    <property type="entry name" value="LigB"/>
    <property type="match status" value="1"/>
</dbReference>
<comment type="caution">
    <text evidence="2">The sequence shown here is derived from an EMBL/GenBank/DDBJ whole genome shotgun (WGS) entry which is preliminary data.</text>
</comment>
<organism evidence="2 3">
    <name type="scientific">Geodia barretti</name>
    <name type="common">Barrett's horny sponge</name>
    <dbReference type="NCBI Taxonomy" id="519541"/>
    <lineage>
        <taxon>Eukaryota</taxon>
        <taxon>Metazoa</taxon>
        <taxon>Porifera</taxon>
        <taxon>Demospongiae</taxon>
        <taxon>Heteroscleromorpha</taxon>
        <taxon>Tetractinellida</taxon>
        <taxon>Astrophorina</taxon>
        <taxon>Geodiidae</taxon>
        <taxon>Geodia</taxon>
    </lineage>
</organism>
<dbReference type="EMBL" id="CASHTH010000346">
    <property type="protein sequence ID" value="CAI7998352.1"/>
    <property type="molecule type" value="Genomic_DNA"/>
</dbReference>
<name>A0AA35QZK3_GEOBA</name>
<dbReference type="Proteomes" id="UP001174909">
    <property type="component" value="Unassembled WGS sequence"/>
</dbReference>
<protein>
    <submittedName>
        <fullName evidence="2">2,3-dihydroxyphenylpropionate/2,3-dihydroxicinnam ic acid 1,2-dioxygenase 2</fullName>
    </submittedName>
</protein>
<dbReference type="InterPro" id="IPR004183">
    <property type="entry name" value="Xdiol_dOase_suB"/>
</dbReference>
<dbReference type="Gene3D" id="3.40.830.10">
    <property type="entry name" value="LigB-like"/>
    <property type="match status" value="1"/>
</dbReference>
<evidence type="ECO:0000313" key="3">
    <source>
        <dbReference type="Proteomes" id="UP001174909"/>
    </source>
</evidence>
<evidence type="ECO:0000259" key="1">
    <source>
        <dbReference type="Pfam" id="PF02900"/>
    </source>
</evidence>
<reference evidence="2" key="1">
    <citation type="submission" date="2023-03" db="EMBL/GenBank/DDBJ databases">
        <authorList>
            <person name="Steffen K."/>
            <person name="Cardenas P."/>
        </authorList>
    </citation>
    <scope>NUCLEOTIDE SEQUENCE</scope>
</reference>